<dbReference type="Proteomes" id="UP000499080">
    <property type="component" value="Unassembled WGS sequence"/>
</dbReference>
<reference evidence="2 3" key="1">
    <citation type="journal article" date="2019" name="Sci. Rep.">
        <title>Orb-weaving spider Araneus ventricosus genome elucidates the spidroin gene catalogue.</title>
        <authorList>
            <person name="Kono N."/>
            <person name="Nakamura H."/>
            <person name="Ohtoshi R."/>
            <person name="Moran D.A.P."/>
            <person name="Shinohara A."/>
            <person name="Yoshida Y."/>
            <person name="Fujiwara M."/>
            <person name="Mori M."/>
            <person name="Tomita M."/>
            <person name="Arakawa K."/>
        </authorList>
    </citation>
    <scope>NUCLEOTIDE SEQUENCE [LARGE SCALE GENOMIC DNA]</scope>
</reference>
<dbReference type="EMBL" id="BGPR01020327">
    <property type="protein sequence ID" value="GBN84361.1"/>
    <property type="molecule type" value="Genomic_DNA"/>
</dbReference>
<accession>A0A4Y2S826</accession>
<evidence type="ECO:0000313" key="1">
    <source>
        <dbReference type="EMBL" id="GBN84361.1"/>
    </source>
</evidence>
<proteinExistence type="predicted"/>
<evidence type="ECO:0000313" key="2">
    <source>
        <dbReference type="EMBL" id="GBN84364.1"/>
    </source>
</evidence>
<dbReference type="AlphaFoldDB" id="A0A4Y2S826"/>
<name>A0A4Y2S826_ARAVE</name>
<protein>
    <submittedName>
        <fullName evidence="2">Uncharacterized protein</fullName>
    </submittedName>
</protein>
<gene>
    <name evidence="1" type="ORF">AVEN_113876_1</name>
    <name evidence="2" type="ORF">AVEN_231559_1</name>
</gene>
<comment type="caution">
    <text evidence="2">The sequence shown here is derived from an EMBL/GenBank/DDBJ whole genome shotgun (WGS) entry which is preliminary data.</text>
</comment>
<dbReference type="EMBL" id="BGPR01020328">
    <property type="protein sequence ID" value="GBN84364.1"/>
    <property type="molecule type" value="Genomic_DNA"/>
</dbReference>
<sequence>MHTMGKENRERRKFKPIGCDFEGDIVRQQWRNDDRNPVWTVVSMRHVQQIFLLSGILLVLTRIEHEFLNSSTETNEVIIASLFQKLSSRTMGSTTLSRYHAVPGENCECLDATRLHPRKKRMGHLLAG</sequence>
<evidence type="ECO:0000313" key="3">
    <source>
        <dbReference type="Proteomes" id="UP000499080"/>
    </source>
</evidence>
<keyword evidence="3" id="KW-1185">Reference proteome</keyword>
<organism evidence="2 3">
    <name type="scientific">Araneus ventricosus</name>
    <name type="common">Orbweaver spider</name>
    <name type="synonym">Epeira ventricosa</name>
    <dbReference type="NCBI Taxonomy" id="182803"/>
    <lineage>
        <taxon>Eukaryota</taxon>
        <taxon>Metazoa</taxon>
        <taxon>Ecdysozoa</taxon>
        <taxon>Arthropoda</taxon>
        <taxon>Chelicerata</taxon>
        <taxon>Arachnida</taxon>
        <taxon>Araneae</taxon>
        <taxon>Araneomorphae</taxon>
        <taxon>Entelegynae</taxon>
        <taxon>Araneoidea</taxon>
        <taxon>Araneidae</taxon>
        <taxon>Araneus</taxon>
    </lineage>
</organism>